<dbReference type="InterPro" id="IPR050275">
    <property type="entry name" value="PGM_Phosphatase"/>
</dbReference>
<dbReference type="Proteomes" id="UP001056201">
    <property type="component" value="Chromosome 2"/>
</dbReference>
<dbReference type="RefSeq" id="WP_250198733.1">
    <property type="nucleotide sequence ID" value="NZ_CP097636.1"/>
</dbReference>
<protein>
    <submittedName>
        <fullName evidence="3">Histidine phosphatase family protein</fullName>
    </submittedName>
</protein>
<keyword evidence="1" id="KW-0324">Glycolysis</keyword>
<dbReference type="Pfam" id="PF00300">
    <property type="entry name" value="His_Phos_1"/>
    <property type="match status" value="1"/>
</dbReference>
<proteinExistence type="predicted"/>
<dbReference type="EMBL" id="CP097636">
    <property type="protein sequence ID" value="URI10526.1"/>
    <property type="molecule type" value="Genomic_DNA"/>
</dbReference>
<sequence length="205" mass="21284">MSLLLVRHGETALNVARVLQPPDTPLSDTGLQQAALLARRIAAMRPAAIVSSPLPRAWQTAAAIAQVTGLAVQALDTLQERHFGSLRGQPYDQLGFDPLKMAEAPPGGGESLATFHARAAEALATLAEQQRQLDGPLVVVTHGLVLRAWLDHQLQVPAALALAGPLGNTALTVCAAVPPHTAELVNCTAHLVGNSRHASGSLVGG</sequence>
<dbReference type="PANTHER" id="PTHR48100:SF1">
    <property type="entry name" value="HISTIDINE PHOSPHATASE FAMILY PROTEIN-RELATED"/>
    <property type="match status" value="1"/>
</dbReference>
<dbReference type="CDD" id="cd07067">
    <property type="entry name" value="HP_PGM_like"/>
    <property type="match status" value="1"/>
</dbReference>
<dbReference type="SUPFAM" id="SSF53254">
    <property type="entry name" value="Phosphoglycerate mutase-like"/>
    <property type="match status" value="1"/>
</dbReference>
<dbReference type="PROSITE" id="PS00175">
    <property type="entry name" value="PG_MUTASE"/>
    <property type="match status" value="1"/>
</dbReference>
<reference evidence="3" key="1">
    <citation type="submission" date="2022-05" db="EMBL/GenBank/DDBJ databases">
        <title>An RpoN-dependent PEP-CTERM gene is involved in floc formation of an Aquincola tertiaricarbonis strain.</title>
        <authorList>
            <person name="Qiu D."/>
            <person name="Xia M."/>
        </authorList>
    </citation>
    <scope>NUCLEOTIDE SEQUENCE</scope>
    <source>
        <strain evidence="3">RN12</strain>
    </source>
</reference>
<dbReference type="InterPro" id="IPR029033">
    <property type="entry name" value="His_PPase_superfam"/>
</dbReference>
<dbReference type="InterPro" id="IPR013078">
    <property type="entry name" value="His_Pase_superF_clade-1"/>
</dbReference>
<accession>A0ABY4SED7</accession>
<dbReference type="SMART" id="SM00855">
    <property type="entry name" value="PGAM"/>
    <property type="match status" value="1"/>
</dbReference>
<evidence type="ECO:0000313" key="4">
    <source>
        <dbReference type="Proteomes" id="UP001056201"/>
    </source>
</evidence>
<gene>
    <name evidence="3" type="ORF">MW290_16100</name>
</gene>
<organism evidence="3 4">
    <name type="scientific">Aquincola tertiaricarbonis</name>
    <dbReference type="NCBI Taxonomy" id="391953"/>
    <lineage>
        <taxon>Bacteria</taxon>
        <taxon>Pseudomonadati</taxon>
        <taxon>Pseudomonadota</taxon>
        <taxon>Betaproteobacteria</taxon>
        <taxon>Burkholderiales</taxon>
        <taxon>Sphaerotilaceae</taxon>
        <taxon>Aquincola</taxon>
    </lineage>
</organism>
<name>A0ABY4SED7_AQUTE</name>
<dbReference type="PANTHER" id="PTHR48100">
    <property type="entry name" value="BROAD-SPECIFICITY PHOSPHATASE YOR283W-RELATED"/>
    <property type="match status" value="1"/>
</dbReference>
<keyword evidence="2" id="KW-0413">Isomerase</keyword>
<evidence type="ECO:0000256" key="1">
    <source>
        <dbReference type="ARBA" id="ARBA00023152"/>
    </source>
</evidence>
<dbReference type="InterPro" id="IPR001345">
    <property type="entry name" value="PG/BPGM_mutase_AS"/>
</dbReference>
<keyword evidence="4" id="KW-1185">Reference proteome</keyword>
<evidence type="ECO:0000313" key="3">
    <source>
        <dbReference type="EMBL" id="URI10526.1"/>
    </source>
</evidence>
<evidence type="ECO:0000256" key="2">
    <source>
        <dbReference type="ARBA" id="ARBA00023235"/>
    </source>
</evidence>
<dbReference type="Gene3D" id="3.40.50.1240">
    <property type="entry name" value="Phosphoglycerate mutase-like"/>
    <property type="match status" value="1"/>
</dbReference>